<protein>
    <submittedName>
        <fullName evidence="5">GntR family transcriptional regulator</fullName>
    </submittedName>
</protein>
<name>A0A543KQI4_9MICO</name>
<dbReference type="Gene3D" id="1.20.120.530">
    <property type="entry name" value="GntR ligand-binding domain-like"/>
    <property type="match status" value="1"/>
</dbReference>
<evidence type="ECO:0000313" key="6">
    <source>
        <dbReference type="Proteomes" id="UP000315133"/>
    </source>
</evidence>
<keyword evidence="2" id="KW-0238">DNA-binding</keyword>
<dbReference type="PRINTS" id="PR00035">
    <property type="entry name" value="HTHGNTR"/>
</dbReference>
<dbReference type="InterPro" id="IPR000524">
    <property type="entry name" value="Tscrpt_reg_HTH_GntR"/>
</dbReference>
<dbReference type="GO" id="GO:0003700">
    <property type="term" value="F:DNA-binding transcription factor activity"/>
    <property type="evidence" value="ECO:0007669"/>
    <property type="project" value="InterPro"/>
</dbReference>
<dbReference type="Proteomes" id="UP000315133">
    <property type="component" value="Unassembled WGS sequence"/>
</dbReference>
<evidence type="ECO:0000313" key="5">
    <source>
        <dbReference type="EMBL" id="TQM97317.1"/>
    </source>
</evidence>
<dbReference type="EMBL" id="VFPU01000001">
    <property type="protein sequence ID" value="TQM97317.1"/>
    <property type="molecule type" value="Genomic_DNA"/>
</dbReference>
<organism evidence="5 6">
    <name type="scientific">Ornithinimicrobium humiphilum</name>
    <dbReference type="NCBI Taxonomy" id="125288"/>
    <lineage>
        <taxon>Bacteria</taxon>
        <taxon>Bacillati</taxon>
        <taxon>Actinomycetota</taxon>
        <taxon>Actinomycetes</taxon>
        <taxon>Micrococcales</taxon>
        <taxon>Ornithinimicrobiaceae</taxon>
        <taxon>Ornithinimicrobium</taxon>
    </lineage>
</organism>
<dbReference type="InterPro" id="IPR008920">
    <property type="entry name" value="TF_FadR/GntR_C"/>
</dbReference>
<evidence type="ECO:0000259" key="4">
    <source>
        <dbReference type="PROSITE" id="PS50949"/>
    </source>
</evidence>
<dbReference type="SUPFAM" id="SSF46785">
    <property type="entry name" value="Winged helix' DNA-binding domain"/>
    <property type="match status" value="1"/>
</dbReference>
<evidence type="ECO:0000256" key="3">
    <source>
        <dbReference type="ARBA" id="ARBA00023163"/>
    </source>
</evidence>
<gene>
    <name evidence="5" type="ORF">FB476_2224</name>
</gene>
<keyword evidence="1" id="KW-0805">Transcription regulation</keyword>
<comment type="caution">
    <text evidence="5">The sequence shown here is derived from an EMBL/GenBank/DDBJ whole genome shotgun (WGS) entry which is preliminary data.</text>
</comment>
<dbReference type="AlphaFoldDB" id="A0A543KQI4"/>
<keyword evidence="6" id="KW-1185">Reference proteome</keyword>
<sequence>MSTAVARILGDVPADRRGQIVPRRVAVGAGEQGRRPAEPLPVSRLRPAYQQVADQLRELILGGSLSPGDRLPNEADLCASFGVSRSTIREAIRVLSSRGLVYTLRGTTGGTFVNRIRGEDVSDYLEASIGMMSGAQDITLENIIEARLILEIPAARLAAERRTEEDLEGMSAGLLMEAGEPDWLRKTVGQRSFHSSLVAASGNEVLQVLADPLLAVLASILKPPALEPETVQAVHADHVEITEAVRRQDPDAAEDAARRHLERLAELYRSA</sequence>
<dbReference type="InterPro" id="IPR011711">
    <property type="entry name" value="GntR_C"/>
</dbReference>
<dbReference type="Pfam" id="PF00392">
    <property type="entry name" value="GntR"/>
    <property type="match status" value="1"/>
</dbReference>
<accession>A0A543KQI4</accession>
<dbReference type="PROSITE" id="PS50949">
    <property type="entry name" value="HTH_GNTR"/>
    <property type="match status" value="1"/>
</dbReference>
<proteinExistence type="predicted"/>
<dbReference type="SUPFAM" id="SSF48008">
    <property type="entry name" value="GntR ligand-binding domain-like"/>
    <property type="match status" value="1"/>
</dbReference>
<dbReference type="Pfam" id="PF07729">
    <property type="entry name" value="FCD"/>
    <property type="match status" value="1"/>
</dbReference>
<dbReference type="GO" id="GO:0003677">
    <property type="term" value="F:DNA binding"/>
    <property type="evidence" value="ECO:0007669"/>
    <property type="project" value="UniProtKB-KW"/>
</dbReference>
<dbReference type="CDD" id="cd07377">
    <property type="entry name" value="WHTH_GntR"/>
    <property type="match status" value="1"/>
</dbReference>
<evidence type="ECO:0000256" key="2">
    <source>
        <dbReference type="ARBA" id="ARBA00023125"/>
    </source>
</evidence>
<dbReference type="RefSeq" id="WP_141818799.1">
    <property type="nucleotide sequence ID" value="NZ_BAAAIL010000002.1"/>
</dbReference>
<dbReference type="OrthoDB" id="3523737at2"/>
<dbReference type="SMART" id="SM00895">
    <property type="entry name" value="FCD"/>
    <property type="match status" value="1"/>
</dbReference>
<dbReference type="PANTHER" id="PTHR43537:SF5">
    <property type="entry name" value="UXU OPERON TRANSCRIPTIONAL REGULATOR"/>
    <property type="match status" value="1"/>
</dbReference>
<reference evidence="5 6" key="1">
    <citation type="submission" date="2019-06" db="EMBL/GenBank/DDBJ databases">
        <title>Sequencing the genomes of 1000 actinobacteria strains.</title>
        <authorList>
            <person name="Klenk H.-P."/>
        </authorList>
    </citation>
    <scope>NUCLEOTIDE SEQUENCE [LARGE SCALE GENOMIC DNA]</scope>
    <source>
        <strain evidence="5 6">DSM 12362</strain>
    </source>
</reference>
<evidence type="ECO:0000256" key="1">
    <source>
        <dbReference type="ARBA" id="ARBA00023015"/>
    </source>
</evidence>
<dbReference type="PANTHER" id="PTHR43537">
    <property type="entry name" value="TRANSCRIPTIONAL REGULATOR, GNTR FAMILY"/>
    <property type="match status" value="1"/>
</dbReference>
<keyword evidence="3" id="KW-0804">Transcription</keyword>
<dbReference type="InterPro" id="IPR036390">
    <property type="entry name" value="WH_DNA-bd_sf"/>
</dbReference>
<feature type="domain" description="HTH gntR-type" evidence="4">
    <location>
        <begin position="46"/>
        <end position="116"/>
    </location>
</feature>
<dbReference type="Gene3D" id="1.10.10.10">
    <property type="entry name" value="Winged helix-like DNA-binding domain superfamily/Winged helix DNA-binding domain"/>
    <property type="match status" value="1"/>
</dbReference>
<dbReference type="InterPro" id="IPR036388">
    <property type="entry name" value="WH-like_DNA-bd_sf"/>
</dbReference>
<dbReference type="SMART" id="SM00345">
    <property type="entry name" value="HTH_GNTR"/>
    <property type="match status" value="1"/>
</dbReference>